<feature type="domain" description="Sulfatase N-terminal" evidence="3">
    <location>
        <begin position="13"/>
        <end position="392"/>
    </location>
</feature>
<dbReference type="Gene3D" id="3.40.720.10">
    <property type="entry name" value="Alkaline Phosphatase, subunit A"/>
    <property type="match status" value="1"/>
</dbReference>
<dbReference type="Proteomes" id="UP000292445">
    <property type="component" value="Unassembled WGS sequence"/>
</dbReference>
<keyword evidence="5" id="KW-1185">Reference proteome</keyword>
<organism evidence="4 5">
    <name type="scientific">Pigmentiphaga kullae</name>
    <dbReference type="NCBI Taxonomy" id="151784"/>
    <lineage>
        <taxon>Bacteria</taxon>
        <taxon>Pseudomonadati</taxon>
        <taxon>Pseudomonadota</taxon>
        <taxon>Betaproteobacteria</taxon>
        <taxon>Burkholderiales</taxon>
        <taxon>Alcaligenaceae</taxon>
        <taxon>Pigmentiphaga</taxon>
    </lineage>
</organism>
<dbReference type="SUPFAM" id="SSF53649">
    <property type="entry name" value="Alkaline phosphatase-like"/>
    <property type="match status" value="1"/>
</dbReference>
<dbReference type="GO" id="GO:0005737">
    <property type="term" value="C:cytoplasm"/>
    <property type="evidence" value="ECO:0007669"/>
    <property type="project" value="TreeGrafter"/>
</dbReference>
<reference evidence="4 5" key="1">
    <citation type="submission" date="2019-02" db="EMBL/GenBank/DDBJ databases">
        <title>Genomic Encyclopedia of Type Strains, Phase IV (KMG-IV): sequencing the most valuable type-strain genomes for metagenomic binning, comparative biology and taxonomic classification.</title>
        <authorList>
            <person name="Goeker M."/>
        </authorList>
    </citation>
    <scope>NUCLEOTIDE SEQUENCE [LARGE SCALE GENOMIC DNA]</scope>
    <source>
        <strain evidence="4 5">K24</strain>
    </source>
</reference>
<comment type="caution">
    <text evidence="4">The sequence shown here is derived from an EMBL/GenBank/DDBJ whole genome shotgun (WGS) entry which is preliminary data.</text>
</comment>
<dbReference type="OrthoDB" id="9766107at2"/>
<gene>
    <name evidence="4" type="ORF">EV675_0059</name>
</gene>
<dbReference type="InterPro" id="IPR000917">
    <property type="entry name" value="Sulfatase_N"/>
</dbReference>
<name>A0A4V2F3G8_9BURK</name>
<dbReference type="PANTHER" id="PTHR45953">
    <property type="entry name" value="IDURONATE 2-SULFATASE"/>
    <property type="match status" value="1"/>
</dbReference>
<dbReference type="EMBL" id="SGXC01000001">
    <property type="protein sequence ID" value="RZS84057.1"/>
    <property type="molecule type" value="Genomic_DNA"/>
</dbReference>
<evidence type="ECO:0000259" key="3">
    <source>
        <dbReference type="Pfam" id="PF00884"/>
    </source>
</evidence>
<keyword evidence="1" id="KW-0479">Metal-binding</keyword>
<dbReference type="PANTHER" id="PTHR45953:SF1">
    <property type="entry name" value="IDURONATE 2-SULFATASE"/>
    <property type="match status" value="1"/>
</dbReference>
<dbReference type="AlphaFoldDB" id="A0A4V2F3G8"/>
<dbReference type="GO" id="GO:0046872">
    <property type="term" value="F:metal ion binding"/>
    <property type="evidence" value="ECO:0007669"/>
    <property type="project" value="UniProtKB-KW"/>
</dbReference>
<evidence type="ECO:0000256" key="1">
    <source>
        <dbReference type="ARBA" id="ARBA00022723"/>
    </source>
</evidence>
<evidence type="ECO:0000256" key="2">
    <source>
        <dbReference type="ARBA" id="ARBA00022801"/>
    </source>
</evidence>
<dbReference type="RefSeq" id="WP_130355454.1">
    <property type="nucleotide sequence ID" value="NZ_SGXC01000001.1"/>
</dbReference>
<dbReference type="InterPro" id="IPR017850">
    <property type="entry name" value="Alkaline_phosphatase_core_sf"/>
</dbReference>
<evidence type="ECO:0000313" key="4">
    <source>
        <dbReference type="EMBL" id="RZS84057.1"/>
    </source>
</evidence>
<sequence length="531" mass="60008">MNAPNAIPTHAARNVLFIMCDQLRADALSCYGGGGALRTPNIDRLAAMGARFERAYVSSAVCGPSRTSYYTGRYPGSHRVTWNRVPMPADEWSLGDYLAEAGRDCWLLGKTHFVPDRRGLAARGLSADGAAGERLMEGGFKVLERYDGHFEMDAGSGYRRYLIERGYDRDRPWERDVIGSTGPDGSFATGWLLRNAGLPARVAERDSETAYLTDRAIDFIQDQGEQPWVLHLSYIKPHWPYKAPAPYHDMYSAQDAAAPVRGQAERERPHPVHGAYQRHEESLSFARDEVWRAVRPVYMGLVKQIDDHVGRLLDHLERAGRLRDTLIVFCSDHGDLQGDHWLGEKEYFFEGAVRVPLIVYDPSSAADARRGRAVAETAECVDVVPTILDALGLDVPAHRVEGRSLLPWVRGQAGGPPREFAVGFLDYAYREARLFLDRGVTECNGMMLADGRYKFLYWQGLRPQLFDLREDPGELRDLAEEAWAAPVLRRMGDALCDWAWRRQRRCTETFEQVAARTHAHERMMNIVIGRW</sequence>
<protein>
    <submittedName>
        <fullName evidence="4">Arylsulfatase A-like enzyme</fullName>
    </submittedName>
</protein>
<keyword evidence="2" id="KW-0378">Hydrolase</keyword>
<proteinExistence type="predicted"/>
<evidence type="ECO:0000313" key="5">
    <source>
        <dbReference type="Proteomes" id="UP000292445"/>
    </source>
</evidence>
<accession>A0A4V2F3G8</accession>
<dbReference type="GO" id="GO:0008484">
    <property type="term" value="F:sulfuric ester hydrolase activity"/>
    <property type="evidence" value="ECO:0007669"/>
    <property type="project" value="TreeGrafter"/>
</dbReference>
<dbReference type="Pfam" id="PF00884">
    <property type="entry name" value="Sulfatase"/>
    <property type="match status" value="1"/>
</dbReference>